<evidence type="ECO:0000313" key="1">
    <source>
        <dbReference type="EMBL" id="KNZ60874.1"/>
    </source>
</evidence>
<gene>
    <name evidence="1" type="ORF">VP01_148g21</name>
</gene>
<dbReference type="Proteomes" id="UP000037035">
    <property type="component" value="Unassembled WGS sequence"/>
</dbReference>
<evidence type="ECO:0000313" key="2">
    <source>
        <dbReference type="Proteomes" id="UP000037035"/>
    </source>
</evidence>
<proteinExistence type="predicted"/>
<dbReference type="OrthoDB" id="2507659at2759"/>
<dbReference type="AlphaFoldDB" id="A0A0L6VJK3"/>
<comment type="caution">
    <text evidence="1">The sequence shown here is derived from an EMBL/GenBank/DDBJ whole genome shotgun (WGS) entry which is preliminary data.</text>
</comment>
<reference evidence="1 2" key="1">
    <citation type="submission" date="2015-08" db="EMBL/GenBank/DDBJ databases">
        <title>Next Generation Sequencing and Analysis of the Genome of Puccinia sorghi L Schw, the Causal Agent of Maize Common Rust.</title>
        <authorList>
            <person name="Rochi L."/>
            <person name="Burguener G."/>
            <person name="Darino M."/>
            <person name="Turjanski A."/>
            <person name="Kreff E."/>
            <person name="Dieguez M.J."/>
            <person name="Sacco F."/>
        </authorList>
    </citation>
    <scope>NUCLEOTIDE SEQUENCE [LARGE SCALE GENOMIC DNA]</scope>
    <source>
        <strain evidence="1 2">RO10H11247</strain>
    </source>
</reference>
<keyword evidence="2" id="KW-1185">Reference proteome</keyword>
<dbReference type="EMBL" id="LAVV01005442">
    <property type="protein sequence ID" value="KNZ60874.1"/>
    <property type="molecule type" value="Genomic_DNA"/>
</dbReference>
<accession>A0A0L6VJK3</accession>
<dbReference type="VEuPathDB" id="FungiDB:VP01_148g21"/>
<name>A0A0L6VJK3_9BASI</name>
<sequence length="503" mass="56859">MASHSLKNHLCSFCHVTAEKINIHSSGRILPLLTNVIKISNLTEFNIWCSTDYLTLILCPLQLSNQCITSFLVYFTTTAKICLDLRCLQKRLQIHSVFKSERVYPNLMLATQMTKGSCSESISLFDYGSDLPECSNSEETENDNAIDNQVPTDLNPLGARFFGKPDNLEMLWKVNQEFKLPSWIGRVPSTVGAAKGGKLKADEWVILFEIVMIPTLMHILKNKGPNVFRIGVFENILHLTSITNIIQSLEIDNSDIKALRIHIKAHRQGLRDIFPTFLTKPNNHLALVLPDCLKQFGPAPHWMVWSFERLDGSLAAAPTNNHIDKRDLTLLQRWVTAQNLRNLLPHLCQDLSDETSRSLLAFIKPSKSVGQLKYDTKTLETLDLETHVQLMRSFDQKFSVEAHLSTSVYTSRKKNKDSVAIPRLVHQLKTINCGYATYTTSDQHMGNSTIFYQILDTNGKNLNVCGQISQIFTMSYLTEAGLAAKIHLWFEVKRFTQSGCLGS</sequence>
<organism evidence="1 2">
    <name type="scientific">Puccinia sorghi</name>
    <dbReference type="NCBI Taxonomy" id="27349"/>
    <lineage>
        <taxon>Eukaryota</taxon>
        <taxon>Fungi</taxon>
        <taxon>Dikarya</taxon>
        <taxon>Basidiomycota</taxon>
        <taxon>Pucciniomycotina</taxon>
        <taxon>Pucciniomycetes</taxon>
        <taxon>Pucciniales</taxon>
        <taxon>Pucciniaceae</taxon>
        <taxon>Puccinia</taxon>
    </lineage>
</organism>
<protein>
    <submittedName>
        <fullName evidence="1">Uncharacterized protein</fullName>
    </submittedName>
</protein>